<dbReference type="RefSeq" id="WP_159434267.1">
    <property type="nucleotide sequence ID" value="NZ_FSRH01000004.1"/>
</dbReference>
<accession>A0A069RAD7</accession>
<name>A0A069RAD7_PEPLI</name>
<gene>
    <name evidence="1" type="ORF">CLIT_23c00400</name>
</gene>
<dbReference type="eggNOG" id="ENOG502ZW2N">
    <property type="taxonomic scope" value="Bacteria"/>
</dbReference>
<keyword evidence="2" id="KW-1185">Reference proteome</keyword>
<organism evidence="1 2">
    <name type="scientific">Peptoclostridium litorale DSM 5388</name>
    <dbReference type="NCBI Taxonomy" id="1121324"/>
    <lineage>
        <taxon>Bacteria</taxon>
        <taxon>Bacillati</taxon>
        <taxon>Bacillota</taxon>
        <taxon>Clostridia</taxon>
        <taxon>Peptostreptococcales</taxon>
        <taxon>Peptoclostridiaceae</taxon>
        <taxon>Peptoclostridium</taxon>
    </lineage>
</organism>
<comment type="caution">
    <text evidence="1">The sequence shown here is derived from an EMBL/GenBank/DDBJ whole genome shotgun (WGS) entry which is preliminary data.</text>
</comment>
<sequence length="57" mass="6786">MKIEDNKIIIEDIEEQRIICWALAEYCGTYHKDNKKAVSMLDSIREYMNATIFKQCK</sequence>
<dbReference type="EMBL" id="JJMM01000026">
    <property type="protein sequence ID" value="KDR93768.1"/>
    <property type="molecule type" value="Genomic_DNA"/>
</dbReference>
<dbReference type="STRING" id="1121324.CLIT_23c00400"/>
<dbReference type="Proteomes" id="UP000027946">
    <property type="component" value="Unassembled WGS sequence"/>
</dbReference>
<reference evidence="1 2" key="1">
    <citation type="submission" date="2014-03" db="EMBL/GenBank/DDBJ databases">
        <title>Genome sequence of Clostridium litorale W6, DSM 5388.</title>
        <authorList>
            <person name="Poehlein A."/>
            <person name="Jagirdar A."/>
            <person name="Khonsari B."/>
            <person name="Chibani C.M."/>
            <person name="Gutierrez Gutierrez D.A."/>
            <person name="Davydova E."/>
            <person name="Alghaithi H.S."/>
            <person name="Nair K.P."/>
            <person name="Dhamotharan K."/>
            <person name="Chandran L."/>
            <person name="G W."/>
            <person name="Daniel R."/>
        </authorList>
    </citation>
    <scope>NUCLEOTIDE SEQUENCE [LARGE SCALE GENOMIC DNA]</scope>
    <source>
        <strain evidence="1 2">W6</strain>
    </source>
</reference>
<proteinExistence type="predicted"/>
<protein>
    <submittedName>
        <fullName evidence="1">Uncharacterized protein</fullName>
    </submittedName>
</protein>
<evidence type="ECO:0000313" key="1">
    <source>
        <dbReference type="EMBL" id="KDR93768.1"/>
    </source>
</evidence>
<dbReference type="OrthoDB" id="9971976at2"/>
<dbReference type="AlphaFoldDB" id="A0A069RAD7"/>
<evidence type="ECO:0000313" key="2">
    <source>
        <dbReference type="Proteomes" id="UP000027946"/>
    </source>
</evidence>